<dbReference type="OrthoDB" id="567830at2759"/>
<name>A0A8J6CA04_DIALT</name>
<evidence type="ECO:0000313" key="2">
    <source>
        <dbReference type="Proteomes" id="UP000751190"/>
    </source>
</evidence>
<gene>
    <name evidence="1" type="ORF">KFE25_011575</name>
</gene>
<dbReference type="EMBL" id="JAGTXO010000022">
    <property type="protein sequence ID" value="KAG8462125.1"/>
    <property type="molecule type" value="Genomic_DNA"/>
</dbReference>
<protein>
    <submittedName>
        <fullName evidence="1">Uncharacterized protein</fullName>
    </submittedName>
</protein>
<reference evidence="1" key="1">
    <citation type="submission" date="2021-05" db="EMBL/GenBank/DDBJ databases">
        <title>The genome of the haptophyte Pavlova lutheri (Diacronema luteri, Pavlovales) - a model for lipid biosynthesis in eukaryotic algae.</title>
        <authorList>
            <person name="Hulatt C.J."/>
            <person name="Posewitz M.C."/>
        </authorList>
    </citation>
    <scope>NUCLEOTIDE SEQUENCE</scope>
    <source>
        <strain evidence="1">NIVA-4/92</strain>
    </source>
</reference>
<evidence type="ECO:0000313" key="1">
    <source>
        <dbReference type="EMBL" id="KAG8462125.1"/>
    </source>
</evidence>
<accession>A0A8J6CA04</accession>
<sequence>MAPMHGAALGDVYKVVAALGGRLISIFDGQTEYALGVPVHAPAGEWLYACASYEDAVRAPLPRRSRLRLAPRAVLRCTAWGEQLVAAHGHAAKLATEWLCPEELLPMPLGYTTLVRREGAPSPAELAALAYDSRGGAGWRRAEAAAAARTRTRSSGSYRRPASAQPGAVRDALALLRSTAGFDFEEALAGERPNAALATRT</sequence>
<keyword evidence="2" id="KW-1185">Reference proteome</keyword>
<dbReference type="AlphaFoldDB" id="A0A8J6CA04"/>
<comment type="caution">
    <text evidence="1">The sequence shown here is derived from an EMBL/GenBank/DDBJ whole genome shotgun (WGS) entry which is preliminary data.</text>
</comment>
<proteinExistence type="predicted"/>
<dbReference type="Proteomes" id="UP000751190">
    <property type="component" value="Unassembled WGS sequence"/>
</dbReference>
<organism evidence="1 2">
    <name type="scientific">Diacronema lutheri</name>
    <name type="common">Unicellular marine alga</name>
    <name type="synonym">Monochrysis lutheri</name>
    <dbReference type="NCBI Taxonomy" id="2081491"/>
    <lineage>
        <taxon>Eukaryota</taxon>
        <taxon>Haptista</taxon>
        <taxon>Haptophyta</taxon>
        <taxon>Pavlovophyceae</taxon>
        <taxon>Pavlovales</taxon>
        <taxon>Pavlovaceae</taxon>
        <taxon>Diacronema</taxon>
    </lineage>
</organism>